<dbReference type="SUPFAM" id="SSF52833">
    <property type="entry name" value="Thioredoxin-like"/>
    <property type="match status" value="1"/>
</dbReference>
<comment type="caution">
    <text evidence="1">The sequence shown here is derived from an EMBL/GenBank/DDBJ whole genome shotgun (WGS) entry which is preliminary data.</text>
</comment>
<dbReference type="Gene3D" id="3.40.50.1400">
    <property type="match status" value="1"/>
</dbReference>
<dbReference type="OrthoDB" id="9800597at2"/>
<accession>A0A373FMC5</accession>
<evidence type="ECO:0000313" key="2">
    <source>
        <dbReference type="Proteomes" id="UP000261948"/>
    </source>
</evidence>
<evidence type="ECO:0000313" key="1">
    <source>
        <dbReference type="EMBL" id="RGE45306.1"/>
    </source>
</evidence>
<reference evidence="1 2" key="1">
    <citation type="submission" date="2018-08" db="EMBL/GenBank/DDBJ databases">
        <title>Comamonas testosteroni strain SWCO2.</title>
        <authorList>
            <person name="Jiang N."/>
            <person name="Zhang X.Z."/>
        </authorList>
    </citation>
    <scope>NUCLEOTIDE SEQUENCE [LARGE SCALE GENOMIC DNA]</scope>
    <source>
        <strain evidence="1 2">SWCO2</strain>
    </source>
</reference>
<dbReference type="Gene3D" id="3.40.30.10">
    <property type="entry name" value="Glutaredoxin"/>
    <property type="match status" value="1"/>
</dbReference>
<gene>
    <name evidence="1" type="ORF">DZC30_10155</name>
</gene>
<dbReference type="SUPFAM" id="SSF53800">
    <property type="entry name" value="Chelatase"/>
    <property type="match status" value="1"/>
</dbReference>
<name>A0A373FMC5_COMTE</name>
<organism evidence="1 2">
    <name type="scientific">Comamonas testosteroni</name>
    <name type="common">Pseudomonas testosteroni</name>
    <dbReference type="NCBI Taxonomy" id="285"/>
    <lineage>
        <taxon>Bacteria</taxon>
        <taxon>Pseudomonadati</taxon>
        <taxon>Pseudomonadota</taxon>
        <taxon>Betaproteobacteria</taxon>
        <taxon>Burkholderiales</taxon>
        <taxon>Comamonadaceae</taxon>
        <taxon>Comamonas</taxon>
    </lineage>
</organism>
<dbReference type="EMBL" id="QURR01000010">
    <property type="protein sequence ID" value="RGE45306.1"/>
    <property type="molecule type" value="Genomic_DNA"/>
</dbReference>
<dbReference type="AlphaFoldDB" id="A0A373FMC5"/>
<sequence>MTSPTHGSTTSDSTTAIILLSRGAAYANAANELTMLADRLRMTLAARGPSPWLVQAAFVDRSQPALPEALDSCAKAQTVIILPVMVPDEPSLRRWLHKLIMRWRAARRDSDHCPRLIFAEPLLQTPQLADALAQTVNTALTQPDVRDIVEVVGDDAWERDPAGWSVVPSIQHHALWCVGPRCAAKGSVKLWPQLAKTIRETPGLKNCVMPLQTSCQFPCNHGPLMIVYPEGVWYGPLDEADIERVLTRHVLHGQIDERLRVQGPLTLKREQTPPRKPMPT</sequence>
<protein>
    <submittedName>
        <fullName evidence="1">Cobalamin biosynthesis protein CbiX</fullName>
    </submittedName>
</protein>
<keyword evidence="2" id="KW-1185">Reference proteome</keyword>
<dbReference type="CDD" id="cd02980">
    <property type="entry name" value="TRX_Fd_family"/>
    <property type="match status" value="1"/>
</dbReference>
<proteinExistence type="predicted"/>
<dbReference type="Proteomes" id="UP000261948">
    <property type="component" value="Unassembled WGS sequence"/>
</dbReference>
<dbReference type="InterPro" id="IPR036249">
    <property type="entry name" value="Thioredoxin-like_sf"/>
</dbReference>